<dbReference type="EMBL" id="CABITT030000004">
    <property type="protein sequence ID" value="VVB01617.1"/>
    <property type="molecule type" value="Genomic_DNA"/>
</dbReference>
<proteinExistence type="predicted"/>
<feature type="region of interest" description="Disordered" evidence="1">
    <location>
        <begin position="182"/>
        <end position="228"/>
    </location>
</feature>
<comment type="caution">
    <text evidence="2">The sequence shown here is derived from an EMBL/GenBank/DDBJ whole genome shotgun (WGS) entry which is preliminary data.</text>
</comment>
<feature type="region of interest" description="Disordered" evidence="1">
    <location>
        <begin position="121"/>
        <end position="161"/>
    </location>
</feature>
<evidence type="ECO:0000313" key="2">
    <source>
        <dbReference type="EMBL" id="VVB01617.1"/>
    </source>
</evidence>
<protein>
    <submittedName>
        <fullName evidence="2">Uncharacterized protein</fullName>
    </submittedName>
</protein>
<feature type="compositionally biased region" description="Polar residues" evidence="1">
    <location>
        <begin position="145"/>
        <end position="161"/>
    </location>
</feature>
<sequence length="228" mass="25048">MIFDISTPEDCLVICGKWRFREDETWDFVIDKYRMSRIVVLKLGIKLSEFSDSVVTEFGLSEDEHITSLSYWPVNSGSFVTGVKTPPVLLTSNGALDFFVSQLRVNKSLTLFVKFHSSAKRSSDGASQSSSGFSTPGTETKRQRVFTTPCLSNKSNTKVPSNDLSDLIAEAELAEALYSVAKGKKPDIESESDEEESKVGGEGFPAFDLGIDTPDYDENDTRPRGGSG</sequence>
<evidence type="ECO:0000256" key="1">
    <source>
        <dbReference type="SAM" id="MobiDB-lite"/>
    </source>
</evidence>
<evidence type="ECO:0000313" key="3">
    <source>
        <dbReference type="Proteomes" id="UP000489600"/>
    </source>
</evidence>
<reference evidence="2" key="1">
    <citation type="submission" date="2019-07" db="EMBL/GenBank/DDBJ databases">
        <authorList>
            <person name="Dittberner H."/>
        </authorList>
    </citation>
    <scope>NUCLEOTIDE SEQUENCE [LARGE SCALE GENOMIC DNA]</scope>
</reference>
<feature type="compositionally biased region" description="Low complexity" evidence="1">
    <location>
        <begin position="124"/>
        <end position="134"/>
    </location>
</feature>
<dbReference type="Proteomes" id="UP000489600">
    <property type="component" value="Unassembled WGS sequence"/>
</dbReference>
<keyword evidence="3" id="KW-1185">Reference proteome</keyword>
<organism evidence="2 3">
    <name type="scientific">Arabis nemorensis</name>
    <dbReference type="NCBI Taxonomy" id="586526"/>
    <lineage>
        <taxon>Eukaryota</taxon>
        <taxon>Viridiplantae</taxon>
        <taxon>Streptophyta</taxon>
        <taxon>Embryophyta</taxon>
        <taxon>Tracheophyta</taxon>
        <taxon>Spermatophyta</taxon>
        <taxon>Magnoliopsida</taxon>
        <taxon>eudicotyledons</taxon>
        <taxon>Gunneridae</taxon>
        <taxon>Pentapetalae</taxon>
        <taxon>rosids</taxon>
        <taxon>malvids</taxon>
        <taxon>Brassicales</taxon>
        <taxon>Brassicaceae</taxon>
        <taxon>Arabideae</taxon>
        <taxon>Arabis</taxon>
    </lineage>
</organism>
<dbReference type="OrthoDB" id="1109495at2759"/>
<gene>
    <name evidence="2" type="ORF">ANE_LOCUS12061</name>
</gene>
<name>A0A565BJU3_9BRAS</name>
<dbReference type="AlphaFoldDB" id="A0A565BJU3"/>
<accession>A0A565BJU3</accession>
<feature type="compositionally biased region" description="Basic and acidic residues" evidence="1">
    <location>
        <begin position="219"/>
        <end position="228"/>
    </location>
</feature>